<evidence type="ECO:0000256" key="3">
    <source>
        <dbReference type="ARBA" id="ARBA00022555"/>
    </source>
</evidence>
<dbReference type="PROSITE" id="PS50886">
    <property type="entry name" value="TRBD"/>
    <property type="match status" value="1"/>
</dbReference>
<dbReference type="Proteomes" id="UP001431209">
    <property type="component" value="Unassembled WGS sequence"/>
</dbReference>
<keyword evidence="16" id="KW-1185">Reference proteome</keyword>
<keyword evidence="9 13" id="KW-0030">Aminoacyl-tRNA synthetase</keyword>
<feature type="domain" description="TRNA-binding" evidence="14">
    <location>
        <begin position="254"/>
        <end position="365"/>
    </location>
</feature>
<accession>A0AAW2ZJD5</accession>
<sequence length="750" mass="85160">MSVETRRRLFHLVKEATIAAYPSLDITPYENEIINKFEEPKEVDFKHNVAFPCHSIAKYLNAQKPPELNFNEFTKEISKNVGSKLTPLVQEHDIVRSVDSTDSYLNFFFKPAFLGLVVPTILDGSFLQPLPKKNENVMIEYSQPNTHKTFHVGHMRNAALGNSLVNIYEYNGYHVDAVNYIGDVGAHIAKCLWYYLYFLKKTTVEEFEQIDFADESAVEAMVEADRPKDMTHVEWLGSLYQSGYDALDITNWTSLAHPGFVSAKILSIDDHPNNPLWKVLIITTDEEAHNKYRIVCGGKGYKLNDIVAYAPVGSRKAGRVVGDHNFKGTISQGLILSEKELDDSKTNKDQIHIFPPTTVLGMDLTEIGRREGIDLDKELKIASEIQKRNTQVKHVLSCMEKNLKNITLLWKVTRKWSIDDFQKIYQWVGCRFDHFFHESDVGDESKQMVQDAYKEGKLIMSEGAIGADLTKYKLNFCVLLTSAGNGLYATKDLALAKRKFEEYKVDRSIYVVDASQSLHFQQVFKTLEVLGFKQASKCYHLAYGLVVLPDGKMSSRKGNIIMFSQLRDQLSQTIYKDYLAKYEGQWDTQEIQTAVQRIAVSTIKYGMLNQDNKKDIVFSMKDWTAKSGNTGPYLMYAYTRTRSIILKVGEVDQSLVDFSLLTAQSEISVMSALGRFPSVVQRAASEYKAQSICSYLYGLAKLFSTMYEEVSVMKAENEALKVTRLNLVDAVGLVLRKGLNILGIQTIERM</sequence>
<dbReference type="SMART" id="SM00836">
    <property type="entry name" value="DALR_1"/>
    <property type="match status" value="1"/>
</dbReference>
<comment type="catalytic activity">
    <reaction evidence="10">
        <text>tRNA(Met) + L-methionine + ATP = L-methionyl-tRNA(Met) + AMP + diphosphate</text>
        <dbReference type="Rhea" id="RHEA:13481"/>
        <dbReference type="Rhea" id="RHEA-COMP:9667"/>
        <dbReference type="Rhea" id="RHEA-COMP:9698"/>
        <dbReference type="ChEBI" id="CHEBI:30616"/>
        <dbReference type="ChEBI" id="CHEBI:33019"/>
        <dbReference type="ChEBI" id="CHEBI:57844"/>
        <dbReference type="ChEBI" id="CHEBI:78442"/>
        <dbReference type="ChEBI" id="CHEBI:78530"/>
        <dbReference type="ChEBI" id="CHEBI:456215"/>
        <dbReference type="EC" id="6.1.1.10"/>
    </reaction>
</comment>
<dbReference type="AlphaFoldDB" id="A0AAW2ZJD5"/>
<keyword evidence="5 13" id="KW-0547">Nucleotide-binding</keyword>
<evidence type="ECO:0000256" key="13">
    <source>
        <dbReference type="RuleBase" id="RU363038"/>
    </source>
</evidence>
<evidence type="ECO:0000256" key="12">
    <source>
        <dbReference type="PROSITE-ProRule" id="PRU00209"/>
    </source>
</evidence>
<dbReference type="EC" id="6.1.1.19" evidence="2"/>
<dbReference type="InterPro" id="IPR001278">
    <property type="entry name" value="Arg-tRNA-ligase"/>
</dbReference>
<evidence type="ECO:0000313" key="15">
    <source>
        <dbReference type="EMBL" id="KAL0489271.1"/>
    </source>
</evidence>
<dbReference type="PRINTS" id="PR01038">
    <property type="entry name" value="TRNASYNTHARG"/>
</dbReference>
<proteinExistence type="inferred from homology"/>
<evidence type="ECO:0000256" key="5">
    <source>
        <dbReference type="ARBA" id="ARBA00022741"/>
    </source>
</evidence>
<dbReference type="SUPFAM" id="SSF47323">
    <property type="entry name" value="Anticodon-binding domain of a subclass of class I aminoacyl-tRNA synthetases"/>
    <property type="match status" value="1"/>
</dbReference>
<dbReference type="EMBL" id="JAOPGA020001538">
    <property type="protein sequence ID" value="KAL0489271.1"/>
    <property type="molecule type" value="Genomic_DNA"/>
</dbReference>
<evidence type="ECO:0000313" key="16">
    <source>
        <dbReference type="Proteomes" id="UP001431209"/>
    </source>
</evidence>
<comment type="caution">
    <text evidence="15">The sequence shown here is derived from an EMBL/GenBank/DDBJ whole genome shotgun (WGS) entry which is preliminary data.</text>
</comment>
<dbReference type="GO" id="GO:0000049">
    <property type="term" value="F:tRNA binding"/>
    <property type="evidence" value="ECO:0007669"/>
    <property type="project" value="UniProtKB-UniRule"/>
</dbReference>
<dbReference type="SUPFAM" id="SSF52374">
    <property type="entry name" value="Nucleotidylyl transferase"/>
    <property type="match status" value="2"/>
</dbReference>
<evidence type="ECO:0000256" key="9">
    <source>
        <dbReference type="ARBA" id="ARBA00023146"/>
    </source>
</evidence>
<evidence type="ECO:0000259" key="14">
    <source>
        <dbReference type="PROSITE" id="PS50886"/>
    </source>
</evidence>
<evidence type="ECO:0000256" key="6">
    <source>
        <dbReference type="ARBA" id="ARBA00022840"/>
    </source>
</evidence>
<dbReference type="GO" id="GO:0005739">
    <property type="term" value="C:mitochondrion"/>
    <property type="evidence" value="ECO:0007669"/>
    <property type="project" value="TreeGrafter"/>
</dbReference>
<dbReference type="PANTHER" id="PTHR11956:SF11">
    <property type="entry name" value="ARGININE--TRNA LIGASE, MITOCHONDRIAL-RELATED"/>
    <property type="match status" value="1"/>
</dbReference>
<dbReference type="Gene3D" id="1.10.730.10">
    <property type="entry name" value="Isoleucyl-tRNA Synthetase, Domain 1"/>
    <property type="match status" value="1"/>
</dbReference>
<dbReference type="InterPro" id="IPR035684">
    <property type="entry name" value="ArgRS_core"/>
</dbReference>
<keyword evidence="6 13" id="KW-0067">ATP-binding</keyword>
<name>A0AAW2ZJD5_9EUKA</name>
<protein>
    <recommendedName>
        <fullName evidence="2">arginine--tRNA ligase</fullName>
        <ecNumber evidence="2">6.1.1.19</ecNumber>
    </recommendedName>
</protein>
<keyword evidence="3 12" id="KW-0820">tRNA-binding</keyword>
<reference evidence="15 16" key="1">
    <citation type="submission" date="2024-03" db="EMBL/GenBank/DDBJ databases">
        <title>The Acrasis kona genome and developmental transcriptomes reveal deep origins of eukaryotic multicellular pathways.</title>
        <authorList>
            <person name="Sheikh S."/>
            <person name="Fu C.-J."/>
            <person name="Brown M.W."/>
            <person name="Baldauf S.L."/>
        </authorList>
    </citation>
    <scope>NUCLEOTIDE SEQUENCE [LARGE SCALE GENOMIC DNA]</scope>
    <source>
        <strain evidence="15 16">ATCC MYA-3509</strain>
    </source>
</reference>
<dbReference type="FunFam" id="1.10.730.10:FF:000006">
    <property type="entry name" value="Arginyl-tRNA synthetase 2, mitochondrial"/>
    <property type="match status" value="1"/>
</dbReference>
<evidence type="ECO:0000256" key="8">
    <source>
        <dbReference type="ARBA" id="ARBA00022917"/>
    </source>
</evidence>
<dbReference type="InterPro" id="IPR002547">
    <property type="entry name" value="tRNA-bd_dom"/>
</dbReference>
<evidence type="ECO:0000256" key="4">
    <source>
        <dbReference type="ARBA" id="ARBA00022598"/>
    </source>
</evidence>
<dbReference type="GO" id="GO:0004814">
    <property type="term" value="F:arginine-tRNA ligase activity"/>
    <property type="evidence" value="ECO:0007669"/>
    <property type="project" value="UniProtKB-EC"/>
</dbReference>
<keyword evidence="8 13" id="KW-0648">Protein biosynthesis</keyword>
<gene>
    <name evidence="15" type="ORF">AKO1_013792</name>
</gene>
<dbReference type="GO" id="GO:0004825">
    <property type="term" value="F:methionine-tRNA ligase activity"/>
    <property type="evidence" value="ECO:0007669"/>
    <property type="project" value="UniProtKB-EC"/>
</dbReference>
<dbReference type="GO" id="GO:0032543">
    <property type="term" value="P:mitochondrial translation"/>
    <property type="evidence" value="ECO:0007669"/>
    <property type="project" value="TreeGrafter"/>
</dbReference>
<evidence type="ECO:0000256" key="1">
    <source>
        <dbReference type="ARBA" id="ARBA00005594"/>
    </source>
</evidence>
<comment type="catalytic activity">
    <reaction evidence="11">
        <text>tRNA(Arg) + L-arginine + ATP = L-arginyl-tRNA(Arg) + AMP + diphosphate</text>
        <dbReference type="Rhea" id="RHEA:20301"/>
        <dbReference type="Rhea" id="RHEA-COMP:9658"/>
        <dbReference type="Rhea" id="RHEA-COMP:9673"/>
        <dbReference type="ChEBI" id="CHEBI:30616"/>
        <dbReference type="ChEBI" id="CHEBI:32682"/>
        <dbReference type="ChEBI" id="CHEBI:33019"/>
        <dbReference type="ChEBI" id="CHEBI:78442"/>
        <dbReference type="ChEBI" id="CHEBI:78513"/>
        <dbReference type="ChEBI" id="CHEBI:456215"/>
        <dbReference type="EC" id="6.1.1.19"/>
    </reaction>
</comment>
<dbReference type="InterPro" id="IPR012340">
    <property type="entry name" value="NA-bd_OB-fold"/>
</dbReference>
<dbReference type="Pfam" id="PF00750">
    <property type="entry name" value="tRNA-synt_1d"/>
    <property type="match status" value="2"/>
</dbReference>
<dbReference type="Gene3D" id="2.40.50.140">
    <property type="entry name" value="Nucleic acid-binding proteins"/>
    <property type="match status" value="1"/>
</dbReference>
<comment type="similarity">
    <text evidence="1 13">Belongs to the class-I aminoacyl-tRNA synthetase family.</text>
</comment>
<evidence type="ECO:0000256" key="11">
    <source>
        <dbReference type="ARBA" id="ARBA00049339"/>
    </source>
</evidence>
<dbReference type="InterPro" id="IPR009080">
    <property type="entry name" value="tRNAsynth_Ia_anticodon-bd"/>
</dbReference>
<dbReference type="GO" id="GO:0005524">
    <property type="term" value="F:ATP binding"/>
    <property type="evidence" value="ECO:0007669"/>
    <property type="project" value="UniProtKB-KW"/>
</dbReference>
<dbReference type="PANTHER" id="PTHR11956">
    <property type="entry name" value="ARGINYL-TRNA SYNTHETASE"/>
    <property type="match status" value="1"/>
</dbReference>
<evidence type="ECO:0000256" key="2">
    <source>
        <dbReference type="ARBA" id="ARBA00012837"/>
    </source>
</evidence>
<dbReference type="InterPro" id="IPR008909">
    <property type="entry name" value="DALR_anticod-bd"/>
</dbReference>
<dbReference type="GO" id="GO:0006420">
    <property type="term" value="P:arginyl-tRNA aminoacylation"/>
    <property type="evidence" value="ECO:0007669"/>
    <property type="project" value="InterPro"/>
</dbReference>
<evidence type="ECO:0000256" key="10">
    <source>
        <dbReference type="ARBA" id="ARBA00047364"/>
    </source>
</evidence>
<organism evidence="15 16">
    <name type="scientific">Acrasis kona</name>
    <dbReference type="NCBI Taxonomy" id="1008807"/>
    <lineage>
        <taxon>Eukaryota</taxon>
        <taxon>Discoba</taxon>
        <taxon>Heterolobosea</taxon>
        <taxon>Tetramitia</taxon>
        <taxon>Eutetramitia</taxon>
        <taxon>Acrasidae</taxon>
        <taxon>Acrasis</taxon>
    </lineage>
</organism>
<keyword evidence="4 13" id="KW-0436">Ligase</keyword>
<keyword evidence="7 12" id="KW-0694">RNA-binding</keyword>
<dbReference type="InterPro" id="IPR014729">
    <property type="entry name" value="Rossmann-like_a/b/a_fold"/>
</dbReference>
<evidence type="ECO:0000256" key="7">
    <source>
        <dbReference type="ARBA" id="ARBA00022884"/>
    </source>
</evidence>
<dbReference type="Gene3D" id="3.40.50.620">
    <property type="entry name" value="HUPs"/>
    <property type="match status" value="1"/>
</dbReference>
<dbReference type="Pfam" id="PF05746">
    <property type="entry name" value="DALR_1"/>
    <property type="match status" value="1"/>
</dbReference>
<dbReference type="SUPFAM" id="SSF50249">
    <property type="entry name" value="Nucleic acid-binding proteins"/>
    <property type="match status" value="1"/>
</dbReference>